<name>A0A090SMM4_9VIBR</name>
<dbReference type="Gene3D" id="3.40.50.300">
    <property type="entry name" value="P-loop containing nucleotide triphosphate hydrolases"/>
    <property type="match status" value="1"/>
</dbReference>
<keyword evidence="1" id="KW-0808">Transferase</keyword>
<dbReference type="AlphaFoldDB" id="A0A090SMM4"/>
<dbReference type="EMBL" id="BBMR01000006">
    <property type="protein sequence ID" value="GAL20637.1"/>
    <property type="molecule type" value="Genomic_DNA"/>
</dbReference>
<dbReference type="GO" id="GO:0005524">
    <property type="term" value="F:ATP binding"/>
    <property type="evidence" value="ECO:0007669"/>
    <property type="project" value="UniProtKB-KW"/>
</dbReference>
<organism evidence="1 2">
    <name type="scientific">Vibrio maritimus</name>
    <dbReference type="NCBI Taxonomy" id="990268"/>
    <lineage>
        <taxon>Bacteria</taxon>
        <taxon>Pseudomonadati</taxon>
        <taxon>Pseudomonadota</taxon>
        <taxon>Gammaproteobacteria</taxon>
        <taxon>Vibrionales</taxon>
        <taxon>Vibrionaceae</taxon>
        <taxon>Vibrio</taxon>
    </lineage>
</organism>
<evidence type="ECO:0000313" key="1">
    <source>
        <dbReference type="EMBL" id="GAL20637.1"/>
    </source>
</evidence>
<evidence type="ECO:0000313" key="2">
    <source>
        <dbReference type="Proteomes" id="UP000029228"/>
    </source>
</evidence>
<comment type="caution">
    <text evidence="1">The sequence shown here is derived from an EMBL/GenBank/DDBJ whole genome shotgun (WGS) entry which is preliminary data.</text>
</comment>
<keyword evidence="1" id="KW-0547">Nucleotide-binding</keyword>
<dbReference type="EC" id="2.7.4.8" evidence="1"/>
<dbReference type="SUPFAM" id="SSF52540">
    <property type="entry name" value="P-loop containing nucleoside triphosphate hydrolases"/>
    <property type="match status" value="1"/>
</dbReference>
<dbReference type="InterPro" id="IPR027417">
    <property type="entry name" value="P-loop_NTPase"/>
</dbReference>
<keyword evidence="1" id="KW-0067">ATP-binding</keyword>
<dbReference type="GO" id="GO:0004385">
    <property type="term" value="F:GMP kinase activity"/>
    <property type="evidence" value="ECO:0007669"/>
    <property type="project" value="UniProtKB-EC"/>
</dbReference>
<protein>
    <submittedName>
        <fullName evidence="1">ATP-binding protein PhnN</fullName>
        <ecNumber evidence="1">2.7.4.8</ecNumber>
    </submittedName>
</protein>
<dbReference type="STRING" id="990268.JCM19235_3639"/>
<proteinExistence type="predicted"/>
<reference evidence="1 2" key="2">
    <citation type="submission" date="2014-09" db="EMBL/GenBank/DDBJ databases">
        <authorList>
            <consortium name="NBRP consortium"/>
            <person name="Sawabe T."/>
            <person name="Meirelles P."/>
            <person name="Nakanishi M."/>
            <person name="Sayaka M."/>
            <person name="Hattori M."/>
            <person name="Ohkuma M."/>
        </authorList>
    </citation>
    <scope>NUCLEOTIDE SEQUENCE [LARGE SCALE GENOMIC DNA]</scope>
    <source>
        <strain evidence="2">JCM19235</strain>
    </source>
</reference>
<accession>A0A090SMM4</accession>
<gene>
    <name evidence="1" type="ORF">JCM19235_3639</name>
</gene>
<sequence length="119" mass="13237">MSWQAHGLCYGVGVEVKSWLNSGFSVVLNGSRAELNQAKQCFGESLVPVVVNVSLEVLRERLESRGRESAQEIELRLKRATDFAIASQQGCHHIDNSADIAHSVDQFRQVRAKLEEVQS</sequence>
<reference evidence="1 2" key="1">
    <citation type="submission" date="2014-09" db="EMBL/GenBank/DDBJ databases">
        <title>Vibrio maritimus JCM 19235. (C45) whole genome shotgun sequence.</title>
        <authorList>
            <person name="Sawabe T."/>
            <person name="Meirelles P."/>
            <person name="Nakanishi M."/>
            <person name="Sayaka M."/>
            <person name="Hattori M."/>
            <person name="Ohkuma M."/>
        </authorList>
    </citation>
    <scope>NUCLEOTIDE SEQUENCE [LARGE SCALE GENOMIC DNA]</scope>
    <source>
        <strain evidence="2">JCM19235</strain>
    </source>
</reference>
<keyword evidence="2" id="KW-1185">Reference proteome</keyword>
<dbReference type="Proteomes" id="UP000029228">
    <property type="component" value="Unassembled WGS sequence"/>
</dbReference>